<accession>A0ABW5B2E1</accession>
<feature type="region of interest" description="Disordered" evidence="1">
    <location>
        <begin position="100"/>
        <end position="121"/>
    </location>
</feature>
<keyword evidence="3" id="KW-1185">Reference proteome</keyword>
<sequence>MERRDYWKENGLIFSNNSVIIARKYYSDKQFVYISYRINSYAVDPISCFEVNKISNLIAVAIISEDFKLINQSKIEWMFSDKELEYLALQKRLWNGRMRSPKILDSGDSVIKKEQNSRKKK</sequence>
<organism evidence="2 3">
    <name type="scientific">Aquimarina celericrescens</name>
    <dbReference type="NCBI Taxonomy" id="1964542"/>
    <lineage>
        <taxon>Bacteria</taxon>
        <taxon>Pseudomonadati</taxon>
        <taxon>Bacteroidota</taxon>
        <taxon>Flavobacteriia</taxon>
        <taxon>Flavobacteriales</taxon>
        <taxon>Flavobacteriaceae</taxon>
        <taxon>Aquimarina</taxon>
    </lineage>
</organism>
<dbReference type="Proteomes" id="UP001597344">
    <property type="component" value="Unassembled WGS sequence"/>
</dbReference>
<name>A0ABW5B2E1_9FLAO</name>
<evidence type="ECO:0000313" key="2">
    <source>
        <dbReference type="EMBL" id="MFD2188900.1"/>
    </source>
</evidence>
<proteinExistence type="predicted"/>
<gene>
    <name evidence="2" type="ORF">ACFSJT_19020</name>
</gene>
<evidence type="ECO:0000313" key="3">
    <source>
        <dbReference type="Proteomes" id="UP001597344"/>
    </source>
</evidence>
<dbReference type="RefSeq" id="WP_378321926.1">
    <property type="nucleotide sequence ID" value="NZ_JBHUHY010000033.1"/>
</dbReference>
<comment type="caution">
    <text evidence="2">The sequence shown here is derived from an EMBL/GenBank/DDBJ whole genome shotgun (WGS) entry which is preliminary data.</text>
</comment>
<protein>
    <submittedName>
        <fullName evidence="2">Uncharacterized protein</fullName>
    </submittedName>
</protein>
<reference evidence="3" key="1">
    <citation type="journal article" date="2019" name="Int. J. Syst. Evol. Microbiol.">
        <title>The Global Catalogue of Microorganisms (GCM) 10K type strain sequencing project: providing services to taxonomists for standard genome sequencing and annotation.</title>
        <authorList>
            <consortium name="The Broad Institute Genomics Platform"/>
            <consortium name="The Broad Institute Genome Sequencing Center for Infectious Disease"/>
            <person name="Wu L."/>
            <person name="Ma J."/>
        </authorList>
    </citation>
    <scope>NUCLEOTIDE SEQUENCE [LARGE SCALE GENOMIC DNA]</scope>
    <source>
        <strain evidence="3">DT92</strain>
    </source>
</reference>
<feature type="compositionally biased region" description="Basic and acidic residues" evidence="1">
    <location>
        <begin position="110"/>
        <end position="121"/>
    </location>
</feature>
<dbReference type="EMBL" id="JBHUHY010000033">
    <property type="protein sequence ID" value="MFD2188900.1"/>
    <property type="molecule type" value="Genomic_DNA"/>
</dbReference>
<evidence type="ECO:0000256" key="1">
    <source>
        <dbReference type="SAM" id="MobiDB-lite"/>
    </source>
</evidence>